<organism evidence="1 2">
    <name type="scientific">Paspalum notatum var. saurae</name>
    <dbReference type="NCBI Taxonomy" id="547442"/>
    <lineage>
        <taxon>Eukaryota</taxon>
        <taxon>Viridiplantae</taxon>
        <taxon>Streptophyta</taxon>
        <taxon>Embryophyta</taxon>
        <taxon>Tracheophyta</taxon>
        <taxon>Spermatophyta</taxon>
        <taxon>Magnoliopsida</taxon>
        <taxon>Liliopsida</taxon>
        <taxon>Poales</taxon>
        <taxon>Poaceae</taxon>
        <taxon>PACMAD clade</taxon>
        <taxon>Panicoideae</taxon>
        <taxon>Andropogonodae</taxon>
        <taxon>Paspaleae</taxon>
        <taxon>Paspalinae</taxon>
        <taxon>Paspalum</taxon>
    </lineage>
</organism>
<reference evidence="1 2" key="1">
    <citation type="submission" date="2024-02" db="EMBL/GenBank/DDBJ databases">
        <title>High-quality chromosome-scale genome assembly of Pensacola bahiagrass (Paspalum notatum Flugge var. saurae).</title>
        <authorList>
            <person name="Vega J.M."/>
            <person name="Podio M."/>
            <person name="Orjuela J."/>
            <person name="Siena L.A."/>
            <person name="Pessino S.C."/>
            <person name="Combes M.C."/>
            <person name="Mariac C."/>
            <person name="Albertini E."/>
            <person name="Pupilli F."/>
            <person name="Ortiz J.P.A."/>
            <person name="Leblanc O."/>
        </authorList>
    </citation>
    <scope>NUCLEOTIDE SEQUENCE [LARGE SCALE GENOMIC DNA]</scope>
    <source>
        <strain evidence="1">R1</strain>
        <tissue evidence="1">Leaf</tissue>
    </source>
</reference>
<name>A0AAQ3X0W6_PASNO</name>
<evidence type="ECO:0000313" key="2">
    <source>
        <dbReference type="Proteomes" id="UP001341281"/>
    </source>
</evidence>
<proteinExistence type="predicted"/>
<dbReference type="Proteomes" id="UP001341281">
    <property type="component" value="Chromosome 06"/>
</dbReference>
<sequence length="159" mass="18000">MWTPRSCPSAPAQPLAPAVSHEKLLSLRHPLFLRDCCSLRLLALSSGIESRKQGLDLLSIAAMLQFFQPPCPVSSLGIQLRSARFMFTMRRRRRWKEMRLKTTMGDLHVRGLPLRPAGDDDGRALRREVRHCMPGDDGRRRGDAAGSWARVDAVRRENT</sequence>
<dbReference type="AlphaFoldDB" id="A0AAQ3X0W6"/>
<dbReference type="EMBL" id="CP144750">
    <property type="protein sequence ID" value="WVZ81372.1"/>
    <property type="molecule type" value="Genomic_DNA"/>
</dbReference>
<gene>
    <name evidence="1" type="ORF">U9M48_028758</name>
</gene>
<keyword evidence="2" id="KW-1185">Reference proteome</keyword>
<protein>
    <submittedName>
        <fullName evidence="1">Uncharacterized protein</fullName>
    </submittedName>
</protein>
<accession>A0AAQ3X0W6</accession>
<evidence type="ECO:0000313" key="1">
    <source>
        <dbReference type="EMBL" id="WVZ81372.1"/>
    </source>
</evidence>